<accession>A0AA39CEN0</accession>
<feature type="compositionally biased region" description="Polar residues" evidence="1">
    <location>
        <begin position="1"/>
        <end position="30"/>
    </location>
</feature>
<feature type="transmembrane region" description="Helical" evidence="2">
    <location>
        <begin position="161"/>
        <end position="182"/>
    </location>
</feature>
<gene>
    <name evidence="3" type="ORF">H2200_010155</name>
</gene>
<feature type="region of interest" description="Disordered" evidence="1">
    <location>
        <begin position="1"/>
        <end position="85"/>
    </location>
</feature>
<name>A0AA39CEN0_9EURO</name>
<dbReference type="EMBL" id="JAPDRK010000016">
    <property type="protein sequence ID" value="KAJ9605498.1"/>
    <property type="molecule type" value="Genomic_DNA"/>
</dbReference>
<reference evidence="3" key="1">
    <citation type="submission" date="2022-10" db="EMBL/GenBank/DDBJ databases">
        <title>Culturing micro-colonial fungi from biological soil crusts in the Mojave desert and describing Neophaeococcomyces mojavensis, and introducing the new genera and species Taxawa tesnikishii.</title>
        <authorList>
            <person name="Kurbessoian T."/>
            <person name="Stajich J.E."/>
        </authorList>
    </citation>
    <scope>NUCLEOTIDE SEQUENCE</scope>
    <source>
        <strain evidence="3">TK_41</strain>
    </source>
</reference>
<keyword evidence="4" id="KW-1185">Reference proteome</keyword>
<evidence type="ECO:0000256" key="2">
    <source>
        <dbReference type="SAM" id="Phobius"/>
    </source>
</evidence>
<evidence type="ECO:0000313" key="4">
    <source>
        <dbReference type="Proteomes" id="UP001172673"/>
    </source>
</evidence>
<protein>
    <submittedName>
        <fullName evidence="3">Uncharacterized protein</fullName>
    </submittedName>
</protein>
<feature type="transmembrane region" description="Helical" evidence="2">
    <location>
        <begin position="234"/>
        <end position="259"/>
    </location>
</feature>
<feature type="transmembrane region" description="Helical" evidence="2">
    <location>
        <begin position="123"/>
        <end position="149"/>
    </location>
</feature>
<feature type="transmembrane region" description="Helical" evidence="2">
    <location>
        <begin position="567"/>
        <end position="592"/>
    </location>
</feature>
<keyword evidence="2" id="KW-0472">Membrane</keyword>
<organism evidence="3 4">
    <name type="scientific">Cladophialophora chaetospira</name>
    <dbReference type="NCBI Taxonomy" id="386627"/>
    <lineage>
        <taxon>Eukaryota</taxon>
        <taxon>Fungi</taxon>
        <taxon>Dikarya</taxon>
        <taxon>Ascomycota</taxon>
        <taxon>Pezizomycotina</taxon>
        <taxon>Eurotiomycetes</taxon>
        <taxon>Chaetothyriomycetidae</taxon>
        <taxon>Chaetothyriales</taxon>
        <taxon>Herpotrichiellaceae</taxon>
        <taxon>Cladophialophora</taxon>
    </lineage>
</organism>
<keyword evidence="2" id="KW-0812">Transmembrane</keyword>
<dbReference type="Proteomes" id="UP001172673">
    <property type="component" value="Unassembled WGS sequence"/>
</dbReference>
<proteinExistence type="predicted"/>
<evidence type="ECO:0000313" key="3">
    <source>
        <dbReference type="EMBL" id="KAJ9605498.1"/>
    </source>
</evidence>
<feature type="compositionally biased region" description="Polar residues" evidence="1">
    <location>
        <begin position="76"/>
        <end position="85"/>
    </location>
</feature>
<sequence length="682" mass="76162">MTSRYSRLNPQLGNPASQEQPTENQTTITYSDVPLKNMAGQVYEDWRQPTSSDGSFPKYTDKDQTKVKTRPIGTPHRTSTGTSIPTIASAPWEHKLNEKHIREVPTNTETVRYFDPRRQKRRVFLDCLFMWFWTAGICGALAGTMYGFSTRRYGLTQMQKYAYNALITGLSIVLGLAFAAQFKQYAEMMRWRFLASQYRSIEEFEDVLGCDSYRSTIRIMWNGRRRGQWYPSKAQLVAAFWLIVFVVFNVCAALLGLTYSIDVSETNVHVTHGNVSVADFRYIASTPQANEGSNFFFEYEKAAANLWGQLGQYFPDVTSTLDTYDVSPQSIFINEEQNLSWYRFIDLSADGQTNRVSGRTITSQASCVEYTVTFGGYAGFNTDDNDLIYSLQWEDEYGRPFSDSIPNAATGVTTWMGNSSSDCGPRCAQMLALQTANNQSWSDNENVVPVLNPRLWACNNTVSQILGADTDGFDDPSTLFIPDAQAQYLAGAIGWTGVETQGSDLQRFMFTGKTFFNPNGNATAEDIALLVMMFTTGALSASDQLNGPRTILTGPSPNPAQVVNVKWVNAGAILAGIPIVQFFMLLGVVWFASKAIILEPSYMTAAHLLYPVIKKVGKDGCLFTVDECADRLGEGYKITYGVRPDPADPGHHDTTFVRDLDIIEEQEGFGYIRGNMPEGRYD</sequence>
<evidence type="ECO:0000256" key="1">
    <source>
        <dbReference type="SAM" id="MobiDB-lite"/>
    </source>
</evidence>
<comment type="caution">
    <text evidence="3">The sequence shown here is derived from an EMBL/GenBank/DDBJ whole genome shotgun (WGS) entry which is preliminary data.</text>
</comment>
<keyword evidence="2" id="KW-1133">Transmembrane helix</keyword>
<dbReference type="AlphaFoldDB" id="A0AA39CEN0"/>